<dbReference type="PANTHER" id="PTHR45626:SF16">
    <property type="entry name" value="ATP-DEPENDENT HELICASE ULS1"/>
    <property type="match status" value="1"/>
</dbReference>
<dbReference type="InterPro" id="IPR049730">
    <property type="entry name" value="SNF2/RAD54-like_C"/>
</dbReference>
<feature type="region of interest" description="Disordered" evidence="4">
    <location>
        <begin position="1"/>
        <end position="121"/>
    </location>
</feature>
<dbReference type="InterPro" id="IPR027417">
    <property type="entry name" value="P-loop_NTPase"/>
</dbReference>
<name>A0A9W8ME39_9AGAR</name>
<organism evidence="6 7">
    <name type="scientific">Candolleomyces eurysporus</name>
    <dbReference type="NCBI Taxonomy" id="2828524"/>
    <lineage>
        <taxon>Eukaryota</taxon>
        <taxon>Fungi</taxon>
        <taxon>Dikarya</taxon>
        <taxon>Basidiomycota</taxon>
        <taxon>Agaricomycotina</taxon>
        <taxon>Agaricomycetes</taxon>
        <taxon>Agaricomycetidae</taxon>
        <taxon>Agaricales</taxon>
        <taxon>Agaricineae</taxon>
        <taxon>Psathyrellaceae</taxon>
        <taxon>Candolleomyces</taxon>
    </lineage>
</organism>
<feature type="non-terminal residue" evidence="6">
    <location>
        <position position="693"/>
    </location>
</feature>
<evidence type="ECO:0000313" key="7">
    <source>
        <dbReference type="Proteomes" id="UP001140091"/>
    </source>
</evidence>
<dbReference type="CDD" id="cd18793">
    <property type="entry name" value="SF2_C_SNF"/>
    <property type="match status" value="1"/>
</dbReference>
<dbReference type="GO" id="GO:0005634">
    <property type="term" value="C:nucleus"/>
    <property type="evidence" value="ECO:0007669"/>
    <property type="project" value="TreeGrafter"/>
</dbReference>
<dbReference type="Gene3D" id="3.40.50.10810">
    <property type="entry name" value="Tandem AAA-ATPase domain"/>
    <property type="match status" value="1"/>
</dbReference>
<keyword evidence="7" id="KW-1185">Reference proteome</keyword>
<dbReference type="InterPro" id="IPR038718">
    <property type="entry name" value="SNF2-like_sf"/>
</dbReference>
<dbReference type="PROSITE" id="PS51194">
    <property type="entry name" value="HELICASE_CTER"/>
    <property type="match status" value="1"/>
</dbReference>
<gene>
    <name evidence="6" type="ORF">H1R20_g8520</name>
</gene>
<evidence type="ECO:0000256" key="1">
    <source>
        <dbReference type="ARBA" id="ARBA00022741"/>
    </source>
</evidence>
<feature type="domain" description="Helicase C-terminal" evidence="5">
    <location>
        <begin position="530"/>
        <end position="693"/>
    </location>
</feature>
<dbReference type="InterPro" id="IPR000330">
    <property type="entry name" value="SNF2_N"/>
</dbReference>
<proteinExistence type="predicted"/>
<feature type="compositionally biased region" description="Acidic residues" evidence="4">
    <location>
        <begin position="30"/>
        <end position="55"/>
    </location>
</feature>
<dbReference type="SMART" id="SM00490">
    <property type="entry name" value="HELICc"/>
    <property type="match status" value="1"/>
</dbReference>
<evidence type="ECO:0000256" key="4">
    <source>
        <dbReference type="SAM" id="MobiDB-lite"/>
    </source>
</evidence>
<dbReference type="InterPro" id="IPR001650">
    <property type="entry name" value="Helicase_C-like"/>
</dbReference>
<dbReference type="OrthoDB" id="448448at2759"/>
<keyword evidence="1" id="KW-0547">Nucleotide-binding</keyword>
<dbReference type="Pfam" id="PF00176">
    <property type="entry name" value="SNF2-rel_dom"/>
    <property type="match status" value="1"/>
</dbReference>
<protein>
    <recommendedName>
        <fullName evidence="5">Helicase C-terminal domain-containing protein</fullName>
    </recommendedName>
</protein>
<dbReference type="InterPro" id="IPR050628">
    <property type="entry name" value="SNF2_RAD54_helicase_TF"/>
</dbReference>
<dbReference type="PANTHER" id="PTHR45626">
    <property type="entry name" value="TRANSCRIPTION TERMINATION FACTOR 2-RELATED"/>
    <property type="match status" value="1"/>
</dbReference>
<sequence length="693" mass="78631">MADIEDFFSFEFNVPPTAHGPQTDSRSEDSSGDDYSPDDSSDGDYSPSDDSDDEYATSSRATAAASSTAEFSDAPETTSLPLSDGRPRKASSIRNPRRLSPSRNKKKRRANDPNTLNNSEKSSVLTKVKIVEYPPAIINAVFMCTSRQARGKRGTLPLPKIHLPDLDLDAIKKQEQEQEISPLYPEGGITRLTISILQWISHYYVGRTRLGPLLGLESSISLAWYQTRDTIRILIHYGRRYFLRVTGHQGAANSMEQGHLLQYEMGLGKTLVACAVICYSRMLENEINRKYDIAPRSKQIDLIIAPLSVHSHWVEHLTRLSGGWLKVAVWQGEQVDPANIDVLIITIETLRTQYSRFLLFRIGFAMKIKAEVKTEEDYLLAELGWQRFAERSKELRSDAFLMVEHFRSVTIVQLNEEEQMVYDKINSAKMATVLRVLRLRQTCLHPSLVAEALEKIKSVKADVGYTGVAGDESDKFHYQIVVDIPPGFQISCNVAIWKEVKVGKGEGEDLQRWERQKLAEVCSDRYISSKFKAVFAILKRVPRGEKTLIFSMFPSLLDVLGSFLENNGIEYVQYDGRMNPRERDDALIVISDDKECNVMLISMKAGGVGLNIMACNHVIVFDPWWNPYVEEQAIARAYRRGQTREVHVYRILCPKTIEDWISKVQEKKRIAIDAFTEECAMATHFQDVNEPLN</sequence>
<comment type="caution">
    <text evidence="6">The sequence shown here is derived from an EMBL/GenBank/DDBJ whole genome shotgun (WGS) entry which is preliminary data.</text>
</comment>
<dbReference type="Proteomes" id="UP001140091">
    <property type="component" value="Unassembled WGS sequence"/>
</dbReference>
<dbReference type="AlphaFoldDB" id="A0A9W8ME39"/>
<dbReference type="GO" id="GO:0016787">
    <property type="term" value="F:hydrolase activity"/>
    <property type="evidence" value="ECO:0007669"/>
    <property type="project" value="UniProtKB-KW"/>
</dbReference>
<feature type="compositionally biased region" description="Polar residues" evidence="4">
    <location>
        <begin position="112"/>
        <end position="121"/>
    </location>
</feature>
<evidence type="ECO:0000313" key="6">
    <source>
        <dbReference type="EMBL" id="KAJ2928595.1"/>
    </source>
</evidence>
<dbReference type="GO" id="GO:0006281">
    <property type="term" value="P:DNA repair"/>
    <property type="evidence" value="ECO:0007669"/>
    <property type="project" value="TreeGrafter"/>
</dbReference>
<feature type="compositionally biased region" description="Basic residues" evidence="4">
    <location>
        <begin position="88"/>
        <end position="97"/>
    </location>
</feature>
<dbReference type="Gene3D" id="3.40.50.300">
    <property type="entry name" value="P-loop containing nucleotide triphosphate hydrolases"/>
    <property type="match status" value="1"/>
</dbReference>
<dbReference type="GO" id="GO:0005524">
    <property type="term" value="F:ATP binding"/>
    <property type="evidence" value="ECO:0007669"/>
    <property type="project" value="UniProtKB-KW"/>
</dbReference>
<evidence type="ECO:0000259" key="5">
    <source>
        <dbReference type="PROSITE" id="PS51194"/>
    </source>
</evidence>
<feature type="compositionally biased region" description="Low complexity" evidence="4">
    <location>
        <begin position="56"/>
        <end position="69"/>
    </location>
</feature>
<dbReference type="EMBL" id="JANBPK010000922">
    <property type="protein sequence ID" value="KAJ2928595.1"/>
    <property type="molecule type" value="Genomic_DNA"/>
</dbReference>
<dbReference type="GO" id="GO:0008094">
    <property type="term" value="F:ATP-dependent activity, acting on DNA"/>
    <property type="evidence" value="ECO:0007669"/>
    <property type="project" value="TreeGrafter"/>
</dbReference>
<evidence type="ECO:0000256" key="3">
    <source>
        <dbReference type="ARBA" id="ARBA00022840"/>
    </source>
</evidence>
<evidence type="ECO:0000256" key="2">
    <source>
        <dbReference type="ARBA" id="ARBA00022801"/>
    </source>
</evidence>
<dbReference type="SUPFAM" id="SSF52540">
    <property type="entry name" value="P-loop containing nucleoside triphosphate hydrolases"/>
    <property type="match status" value="2"/>
</dbReference>
<reference evidence="6" key="1">
    <citation type="submission" date="2022-06" db="EMBL/GenBank/DDBJ databases">
        <title>Genome Sequence of Candolleomyces eurysporus.</title>
        <authorList>
            <person name="Buettner E."/>
        </authorList>
    </citation>
    <scope>NUCLEOTIDE SEQUENCE</scope>
    <source>
        <strain evidence="6">VTCC 930004</strain>
    </source>
</reference>
<keyword evidence="2" id="KW-0378">Hydrolase</keyword>
<keyword evidence="3" id="KW-0067">ATP-binding</keyword>
<accession>A0A9W8ME39</accession>
<dbReference type="Pfam" id="PF00271">
    <property type="entry name" value="Helicase_C"/>
    <property type="match status" value="1"/>
</dbReference>